<dbReference type="Proteomes" id="UP000199537">
    <property type="component" value="Unassembled WGS sequence"/>
</dbReference>
<dbReference type="InterPro" id="IPR008969">
    <property type="entry name" value="CarboxyPept-like_regulatory"/>
</dbReference>
<dbReference type="InterPro" id="IPR012910">
    <property type="entry name" value="Plug_dom"/>
</dbReference>
<dbReference type="AlphaFoldDB" id="A0A1I7NDH3"/>
<name>A0A1I7NDH3_9BACT</name>
<dbReference type="SUPFAM" id="SSF49464">
    <property type="entry name" value="Carboxypeptidase regulatory domain-like"/>
    <property type="match status" value="1"/>
</dbReference>
<dbReference type="STRING" id="1393122.SAMN05660895_1436"/>
<dbReference type="Pfam" id="PF13715">
    <property type="entry name" value="CarbopepD_reg_2"/>
    <property type="match status" value="1"/>
</dbReference>
<dbReference type="InterPro" id="IPR037066">
    <property type="entry name" value="Plug_dom_sf"/>
</dbReference>
<keyword evidence="2 7" id="KW-0813">Transport</keyword>
<keyword evidence="8" id="KW-0732">Signal</keyword>
<feature type="domain" description="TonB-dependent receptor plug" evidence="9">
    <location>
        <begin position="120"/>
        <end position="224"/>
    </location>
</feature>
<dbReference type="PROSITE" id="PS52016">
    <property type="entry name" value="TONB_DEPENDENT_REC_3"/>
    <property type="match status" value="1"/>
</dbReference>
<dbReference type="GO" id="GO:0009279">
    <property type="term" value="C:cell outer membrane"/>
    <property type="evidence" value="ECO:0007669"/>
    <property type="project" value="UniProtKB-SubCell"/>
</dbReference>
<reference evidence="11" key="1">
    <citation type="submission" date="2016-10" db="EMBL/GenBank/DDBJ databases">
        <authorList>
            <person name="Varghese N."/>
            <person name="Submissions S."/>
        </authorList>
    </citation>
    <scope>NUCLEOTIDE SEQUENCE [LARGE SCALE GENOMIC DNA]</scope>
    <source>
        <strain evidence="11">DSM 14807</strain>
    </source>
</reference>
<evidence type="ECO:0000259" key="9">
    <source>
        <dbReference type="Pfam" id="PF07715"/>
    </source>
</evidence>
<dbReference type="RefSeq" id="WP_092459338.1">
    <property type="nucleotide sequence ID" value="NZ_FPCJ01000001.1"/>
</dbReference>
<dbReference type="InterPro" id="IPR023996">
    <property type="entry name" value="TonB-dep_OMP_SusC/RagA"/>
</dbReference>
<sequence length="1065" mass="116702">MKHRLTQLFRAVMILGAVALSTQALAQRTVRGTILNATDNSPIVGASIQVKGTNTGAVSGPDGSFSIQVPNDQAVLVISFIGFNSQQVPVDGHSTLTIKLQESASQLNEVVVTGYTAQQKKDITGSVSIVNVDNLKQIPAGTLESQLQGMAAGVTVINSGVPGGGSNFRIRGITSLGNTDPLIIVDGVQVGSMQDINPYDIESIQVLKDAGAAAIYGVRGSNGVVIITTKKGKAGATKVNYDGYIGTQRPLSGNVWNIATPQEEANLIWQAYKNDGITPSHPQYGSGPTPVLPDYIIPTGAKEGDPGTSPSDYVFDPGQPDDNRITRANKAGTDWFHAIFKPALQMQHSISASGGTDKSNYLFSLEYLNQEGTLIYTYLKRYGVRMNSNFKVGDHIRVGENAYVYYKQNPGFTNQNEGNAISFSYREPPIIPIYDIMGNFAGTGAKNLSNSQNPYANQYRTKDNKSNDWAVLGDVYAEVDFLKHFTARTQFGGNYDNYYYYFFTYTAYENAEGATNPNSYTEGAGYNSSWTWTNTLRYSQQFGSHNVALLVGSEAVNNFGRSMVASRTNYVITDPTYWELNTGSGAVSNSGSVYTNNTLFSLFGRLDYSYKDKYLLAATLRRDGSSMLAPESRYGYFPSVSLAWRISQESFMKNITWINDLKIRGGWGKLGSLSNINPTNAYTLYSQFASKSYYDLNGTGTSSLLGWYNSQLGNPKAKWEGDILTNVGFDATILGDRLDISLDWYKKAISGLLFPVTLPATAGGAASPFVNLGNIQNTGIDFSGTYHARISSDFNLDLTGTLTSYNNKIVKLPFQYQDYYSAGSTRIGAFTRAQVGHPIGAFFGYKVIGYFKDANDVAKSPTQTGAAPGFFKYLDANGDGQITDADRVFFGNPNPKFTYGLNIAATYKNFDLSAFFYGVYGNDVINYVKYWTDFWQVFQGAVSKEAVYDSWTPTNPNPKTPILTTKANFSNTTVFNSWYMEKGSYFRCKQLQIGYTIPTARLSKVGIDRLRIYVQAANLFTITKYSGLDPELQGSNLNDNSNFGIDFGNYPANQKAYFVGVNLSF</sequence>
<evidence type="ECO:0000256" key="3">
    <source>
        <dbReference type="ARBA" id="ARBA00022452"/>
    </source>
</evidence>
<evidence type="ECO:0000256" key="4">
    <source>
        <dbReference type="ARBA" id="ARBA00022692"/>
    </source>
</evidence>
<keyword evidence="6 7" id="KW-0998">Cell outer membrane</keyword>
<keyword evidence="11" id="KW-1185">Reference proteome</keyword>
<organism evidence="10 11">
    <name type="scientific">Thermoflavifilum thermophilum</name>
    <dbReference type="NCBI Taxonomy" id="1393122"/>
    <lineage>
        <taxon>Bacteria</taxon>
        <taxon>Pseudomonadati</taxon>
        <taxon>Bacteroidota</taxon>
        <taxon>Chitinophagia</taxon>
        <taxon>Chitinophagales</taxon>
        <taxon>Chitinophagaceae</taxon>
        <taxon>Thermoflavifilum</taxon>
    </lineage>
</organism>
<dbReference type="NCBIfam" id="TIGR04056">
    <property type="entry name" value="OMP_RagA_SusC"/>
    <property type="match status" value="1"/>
</dbReference>
<dbReference type="Gene3D" id="2.170.130.10">
    <property type="entry name" value="TonB-dependent receptor, plug domain"/>
    <property type="match status" value="1"/>
</dbReference>
<proteinExistence type="inferred from homology"/>
<dbReference type="InterPro" id="IPR023997">
    <property type="entry name" value="TonB-dep_OMP_SusC/RagA_CS"/>
</dbReference>
<feature type="chain" id="PRO_5011797262" evidence="8">
    <location>
        <begin position="27"/>
        <end position="1065"/>
    </location>
</feature>
<evidence type="ECO:0000256" key="8">
    <source>
        <dbReference type="SAM" id="SignalP"/>
    </source>
</evidence>
<evidence type="ECO:0000313" key="10">
    <source>
        <dbReference type="EMBL" id="SFV32728.1"/>
    </source>
</evidence>
<dbReference type="InterPro" id="IPR039426">
    <property type="entry name" value="TonB-dep_rcpt-like"/>
</dbReference>
<comment type="subcellular location">
    <subcellularLocation>
        <location evidence="1 7">Cell outer membrane</location>
        <topology evidence="1 7">Multi-pass membrane protein</topology>
    </subcellularLocation>
</comment>
<keyword evidence="4 7" id="KW-0812">Transmembrane</keyword>
<keyword evidence="5 7" id="KW-0472">Membrane</keyword>
<gene>
    <name evidence="10" type="ORF">SAMN05660895_1436</name>
</gene>
<dbReference type="Gene3D" id="2.40.170.20">
    <property type="entry name" value="TonB-dependent receptor, beta-barrel domain"/>
    <property type="match status" value="1"/>
</dbReference>
<evidence type="ECO:0000256" key="2">
    <source>
        <dbReference type="ARBA" id="ARBA00022448"/>
    </source>
</evidence>
<dbReference type="SUPFAM" id="SSF56935">
    <property type="entry name" value="Porins"/>
    <property type="match status" value="1"/>
</dbReference>
<dbReference type="OrthoDB" id="9768177at2"/>
<dbReference type="Gene3D" id="2.60.40.1120">
    <property type="entry name" value="Carboxypeptidase-like, regulatory domain"/>
    <property type="match status" value="1"/>
</dbReference>
<dbReference type="InterPro" id="IPR036942">
    <property type="entry name" value="Beta-barrel_TonB_sf"/>
</dbReference>
<dbReference type="NCBIfam" id="TIGR04057">
    <property type="entry name" value="SusC_RagA_signa"/>
    <property type="match status" value="1"/>
</dbReference>
<evidence type="ECO:0000256" key="1">
    <source>
        <dbReference type="ARBA" id="ARBA00004571"/>
    </source>
</evidence>
<evidence type="ECO:0000256" key="7">
    <source>
        <dbReference type="PROSITE-ProRule" id="PRU01360"/>
    </source>
</evidence>
<protein>
    <submittedName>
        <fullName evidence="10">TonB-linked outer membrane protein, SusC/RagA family</fullName>
    </submittedName>
</protein>
<accession>A0A1I7NDH3</accession>
<dbReference type="Pfam" id="PF07715">
    <property type="entry name" value="Plug"/>
    <property type="match status" value="1"/>
</dbReference>
<evidence type="ECO:0000313" key="11">
    <source>
        <dbReference type="Proteomes" id="UP000199537"/>
    </source>
</evidence>
<comment type="similarity">
    <text evidence="7">Belongs to the TonB-dependent receptor family.</text>
</comment>
<keyword evidence="3 7" id="KW-1134">Transmembrane beta strand</keyword>
<feature type="signal peptide" evidence="8">
    <location>
        <begin position="1"/>
        <end position="26"/>
    </location>
</feature>
<dbReference type="EMBL" id="FPCJ01000001">
    <property type="protein sequence ID" value="SFV32728.1"/>
    <property type="molecule type" value="Genomic_DNA"/>
</dbReference>
<evidence type="ECO:0000256" key="6">
    <source>
        <dbReference type="ARBA" id="ARBA00023237"/>
    </source>
</evidence>
<evidence type="ECO:0000256" key="5">
    <source>
        <dbReference type="ARBA" id="ARBA00023136"/>
    </source>
</evidence>